<dbReference type="SUPFAM" id="SSF55729">
    <property type="entry name" value="Acyl-CoA N-acyltransferases (Nat)"/>
    <property type="match status" value="1"/>
</dbReference>
<name>A0A553P4X4_TIGCA</name>
<evidence type="ECO:0000313" key="2">
    <source>
        <dbReference type="EMBL" id="TRY72736.1"/>
    </source>
</evidence>
<organism evidence="2 3">
    <name type="scientific">Tigriopus californicus</name>
    <name type="common">Marine copepod</name>
    <dbReference type="NCBI Taxonomy" id="6832"/>
    <lineage>
        <taxon>Eukaryota</taxon>
        <taxon>Metazoa</taxon>
        <taxon>Ecdysozoa</taxon>
        <taxon>Arthropoda</taxon>
        <taxon>Crustacea</taxon>
        <taxon>Multicrustacea</taxon>
        <taxon>Hexanauplia</taxon>
        <taxon>Copepoda</taxon>
        <taxon>Harpacticoida</taxon>
        <taxon>Harpacticidae</taxon>
        <taxon>Tigriopus</taxon>
    </lineage>
</organism>
<proteinExistence type="predicted"/>
<dbReference type="CDD" id="cd04301">
    <property type="entry name" value="NAT_SF"/>
    <property type="match status" value="1"/>
</dbReference>
<dbReference type="InterPro" id="IPR000182">
    <property type="entry name" value="GNAT_dom"/>
</dbReference>
<protein>
    <recommendedName>
        <fullName evidence="1">N-acetyltransferase domain-containing protein</fullName>
    </recommendedName>
</protein>
<feature type="non-terminal residue" evidence="2">
    <location>
        <position position="220"/>
    </location>
</feature>
<dbReference type="AlphaFoldDB" id="A0A553P4X4"/>
<dbReference type="Proteomes" id="UP000318571">
    <property type="component" value="Chromosome 7"/>
</dbReference>
<dbReference type="Pfam" id="PF13673">
    <property type="entry name" value="Acetyltransf_10"/>
    <property type="match status" value="1"/>
</dbReference>
<reference evidence="2 3" key="1">
    <citation type="journal article" date="2018" name="Nat. Ecol. Evol.">
        <title>Genomic signatures of mitonuclear coevolution across populations of Tigriopus californicus.</title>
        <authorList>
            <person name="Barreto F.S."/>
            <person name="Watson E.T."/>
            <person name="Lima T.G."/>
            <person name="Willett C.S."/>
            <person name="Edmands S."/>
            <person name="Li W."/>
            <person name="Burton R.S."/>
        </authorList>
    </citation>
    <scope>NUCLEOTIDE SEQUENCE [LARGE SCALE GENOMIC DNA]</scope>
    <source>
        <strain evidence="2 3">San Diego</strain>
    </source>
</reference>
<dbReference type="PANTHER" id="PTHR20905">
    <property type="entry name" value="N-ACETYLTRANSFERASE-RELATED"/>
    <property type="match status" value="1"/>
</dbReference>
<feature type="domain" description="N-acetyltransferase" evidence="1">
    <location>
        <begin position="149"/>
        <end position="208"/>
    </location>
</feature>
<sequence>MTEEKCFFRVALPTDETRIFDFCDRHFFQHEPMCQFLALSESKSWTDQYLRSEFHHFGVMPCLDEPFSILAVTPQDDILGVMLGKIWTRDNATKSQTLDLQIIQYLSWLLPRKMVDATNLIQFSEVKCGFNPVDLLNDLGSETLFIGELLCVSQQYRGQGLGQKLLSKSVALAQEQNCDSYASLATAIYSQRIFLSSGFSCKTEEAYQECTSLRASPNFE</sequence>
<dbReference type="InterPro" id="IPR016181">
    <property type="entry name" value="Acyl_CoA_acyltransferase"/>
</dbReference>
<evidence type="ECO:0000313" key="3">
    <source>
        <dbReference type="Proteomes" id="UP000318571"/>
    </source>
</evidence>
<gene>
    <name evidence="2" type="ORF">TCAL_11182</name>
</gene>
<dbReference type="EMBL" id="VCGU01000008">
    <property type="protein sequence ID" value="TRY72736.1"/>
    <property type="molecule type" value="Genomic_DNA"/>
</dbReference>
<keyword evidence="3" id="KW-1185">Reference proteome</keyword>
<comment type="caution">
    <text evidence="2">The sequence shown here is derived from an EMBL/GenBank/DDBJ whole genome shotgun (WGS) entry which is preliminary data.</text>
</comment>
<dbReference type="GO" id="GO:0008080">
    <property type="term" value="F:N-acetyltransferase activity"/>
    <property type="evidence" value="ECO:0007669"/>
    <property type="project" value="TreeGrafter"/>
</dbReference>
<dbReference type="PANTHER" id="PTHR20905:SF1">
    <property type="entry name" value="AT07410P-RELATED"/>
    <property type="match status" value="1"/>
</dbReference>
<evidence type="ECO:0000259" key="1">
    <source>
        <dbReference type="Pfam" id="PF13673"/>
    </source>
</evidence>
<accession>A0A553P4X4</accession>
<dbReference type="Gene3D" id="3.40.630.30">
    <property type="match status" value="1"/>
</dbReference>